<keyword evidence="2" id="KW-1185">Reference proteome</keyword>
<comment type="caution">
    <text evidence="1">The sequence shown here is derived from an EMBL/GenBank/DDBJ whole genome shotgun (WGS) entry which is preliminary data.</text>
</comment>
<gene>
    <name evidence="1" type="ORF">HMPREF9474_03951</name>
</gene>
<sequence length="129" mass="14868">MNNSMGSSPIFYENGSWYHRTKNLTEGLQIEYGKKGGYETEDEAAEAYVEHLSIFKNRLALLKEKQTPQFSFKDYLVHWHHNIYTQINSHGVPEFDSFIDEILPSDEPQVIDCAFSQSFLDYVLPNGVA</sequence>
<dbReference type="Proteomes" id="UP000002970">
    <property type="component" value="Unassembled WGS sequence"/>
</dbReference>
<dbReference type="RefSeq" id="WP_003503942.1">
    <property type="nucleotide sequence ID" value="NZ_GL834318.1"/>
</dbReference>
<protein>
    <submittedName>
        <fullName evidence="1">Uncharacterized protein</fullName>
    </submittedName>
</protein>
<name>E7GSQ6_CLOS6</name>
<dbReference type="STRING" id="1512.GCA_900049235_04268"/>
<evidence type="ECO:0000313" key="2">
    <source>
        <dbReference type="Proteomes" id="UP000002970"/>
    </source>
</evidence>
<proteinExistence type="predicted"/>
<accession>E7GSQ6</accession>
<dbReference type="AlphaFoldDB" id="E7GSQ6"/>
<organism evidence="1 2">
    <name type="scientific">Clostridium symbiosum (strain WAL-14163)</name>
    <dbReference type="NCBI Taxonomy" id="742740"/>
    <lineage>
        <taxon>Bacteria</taxon>
        <taxon>Bacillati</taxon>
        <taxon>Bacillota</taxon>
        <taxon>Clostridia</taxon>
        <taxon>Lachnospirales</taxon>
        <taxon>Lachnospiraceae</taxon>
        <taxon>Otoolea</taxon>
    </lineage>
</organism>
<dbReference type="HOGENOM" id="CLU_2022728_0_0_9"/>
<reference evidence="1 2" key="1">
    <citation type="submission" date="2010-12" db="EMBL/GenBank/DDBJ databases">
        <title>The Genome Sequence of Clostridium symbiosum strain WAL-14163.</title>
        <authorList>
            <person name="Earl A."/>
            <person name="Ward D."/>
            <person name="Feldgarden M."/>
            <person name="Gevers D."/>
            <person name="Finegold S.M."/>
            <person name="Summanen P.H."/>
            <person name="Molitoris D.R."/>
            <person name="Vaisanen M.L."/>
            <person name="Daigneault M."/>
            <person name="Young S.K."/>
            <person name="Zeng Q."/>
            <person name="Gargeya S."/>
            <person name="Fitzgerald M."/>
            <person name="Haas B."/>
            <person name="Abouelleil A."/>
            <person name="Alvarado L."/>
            <person name="Arachchi H.M."/>
            <person name="Berlin A."/>
            <person name="Brown A."/>
            <person name="Chapman S.B."/>
            <person name="Chen Z."/>
            <person name="Dunbar C."/>
            <person name="Freedman E."/>
            <person name="Gearin G."/>
            <person name="Gellesch M."/>
            <person name="Goldberg J."/>
            <person name="Griggs A."/>
            <person name="Gujja S."/>
            <person name="Heilman E."/>
            <person name="Heiman D."/>
            <person name="Howarth C."/>
            <person name="Larson L."/>
            <person name="Lui A."/>
            <person name="MacDonald P.J.P."/>
            <person name="Mehta T."/>
            <person name="Montmayeur A."/>
            <person name="Murphy C."/>
            <person name="Neiman D."/>
            <person name="Pearson M."/>
            <person name="Priest M."/>
            <person name="Roberts A."/>
            <person name="Saif S."/>
            <person name="Shea T."/>
            <person name="Shenoy N."/>
            <person name="Sisk P."/>
            <person name="Stolte C."/>
            <person name="Sykes S."/>
            <person name="White J."/>
            <person name="Yandava C."/>
            <person name="Nusbaum C."/>
            <person name="Birren B."/>
        </authorList>
    </citation>
    <scope>NUCLEOTIDE SEQUENCE [LARGE SCALE GENOMIC DNA]</scope>
    <source>
        <strain evidence="1 2">WAL-14163</strain>
    </source>
</reference>
<dbReference type="EMBL" id="ADLQ01000086">
    <property type="protein sequence ID" value="EGA92129.1"/>
    <property type="molecule type" value="Genomic_DNA"/>
</dbReference>
<evidence type="ECO:0000313" key="1">
    <source>
        <dbReference type="EMBL" id="EGA92129.1"/>
    </source>
</evidence>